<keyword evidence="4" id="KW-1133">Transmembrane helix</keyword>
<gene>
    <name evidence="6" type="ORF">JAAARDRAFT_30747</name>
</gene>
<dbReference type="Proteomes" id="UP000027265">
    <property type="component" value="Unassembled WGS sequence"/>
</dbReference>
<dbReference type="InterPro" id="IPR011701">
    <property type="entry name" value="MFS"/>
</dbReference>
<dbReference type="STRING" id="933084.A0A067Q5A4"/>
<feature type="compositionally biased region" description="Basic and acidic residues" evidence="3">
    <location>
        <begin position="21"/>
        <end position="30"/>
    </location>
</feature>
<feature type="transmembrane region" description="Helical" evidence="4">
    <location>
        <begin position="196"/>
        <end position="216"/>
    </location>
</feature>
<dbReference type="PANTHER" id="PTHR11360:SF234">
    <property type="entry name" value="MFS-TYPE TRANSPORTER DBAD-RELATED"/>
    <property type="match status" value="1"/>
</dbReference>
<protein>
    <recommendedName>
        <fullName evidence="5">Major facilitator superfamily (MFS) profile domain-containing protein</fullName>
    </recommendedName>
</protein>
<dbReference type="GO" id="GO:0016020">
    <property type="term" value="C:membrane"/>
    <property type="evidence" value="ECO:0007669"/>
    <property type="project" value="UniProtKB-SubCell"/>
</dbReference>
<evidence type="ECO:0000313" key="7">
    <source>
        <dbReference type="Proteomes" id="UP000027265"/>
    </source>
</evidence>
<feature type="transmembrane region" description="Helical" evidence="4">
    <location>
        <begin position="271"/>
        <end position="295"/>
    </location>
</feature>
<proteinExistence type="inferred from homology"/>
<evidence type="ECO:0000256" key="4">
    <source>
        <dbReference type="SAM" id="Phobius"/>
    </source>
</evidence>
<reference evidence="7" key="1">
    <citation type="journal article" date="2014" name="Proc. Natl. Acad. Sci. U.S.A.">
        <title>Extensive sampling of basidiomycete genomes demonstrates inadequacy of the white-rot/brown-rot paradigm for wood decay fungi.</title>
        <authorList>
            <person name="Riley R."/>
            <person name="Salamov A.A."/>
            <person name="Brown D.W."/>
            <person name="Nagy L.G."/>
            <person name="Floudas D."/>
            <person name="Held B.W."/>
            <person name="Levasseur A."/>
            <person name="Lombard V."/>
            <person name="Morin E."/>
            <person name="Otillar R."/>
            <person name="Lindquist E.A."/>
            <person name="Sun H."/>
            <person name="LaButti K.M."/>
            <person name="Schmutz J."/>
            <person name="Jabbour D."/>
            <person name="Luo H."/>
            <person name="Baker S.E."/>
            <person name="Pisabarro A.G."/>
            <person name="Walton J.D."/>
            <person name="Blanchette R.A."/>
            <person name="Henrissat B."/>
            <person name="Martin F."/>
            <person name="Cullen D."/>
            <person name="Hibbett D.S."/>
            <person name="Grigoriev I.V."/>
        </authorList>
    </citation>
    <scope>NUCLEOTIDE SEQUENCE [LARGE SCALE GENOMIC DNA]</scope>
    <source>
        <strain evidence="7">MUCL 33604</strain>
    </source>
</reference>
<dbReference type="AlphaFoldDB" id="A0A067Q5A4"/>
<feature type="transmembrane region" description="Helical" evidence="4">
    <location>
        <begin position="69"/>
        <end position="90"/>
    </location>
</feature>
<keyword evidence="4" id="KW-0472">Membrane</keyword>
<dbReference type="HOGENOM" id="CLU_001265_1_1_1"/>
<keyword evidence="4" id="KW-0812">Transmembrane</keyword>
<feature type="compositionally biased region" description="Low complexity" evidence="3">
    <location>
        <begin position="1"/>
        <end position="19"/>
    </location>
</feature>
<feature type="transmembrane region" description="Helical" evidence="4">
    <location>
        <begin position="307"/>
        <end position="326"/>
    </location>
</feature>
<dbReference type="OrthoDB" id="6499973at2759"/>
<evidence type="ECO:0000256" key="2">
    <source>
        <dbReference type="ARBA" id="ARBA00006727"/>
    </source>
</evidence>
<dbReference type="Pfam" id="PF07690">
    <property type="entry name" value="MFS_1"/>
    <property type="match status" value="1"/>
</dbReference>
<evidence type="ECO:0000256" key="1">
    <source>
        <dbReference type="ARBA" id="ARBA00004141"/>
    </source>
</evidence>
<feature type="transmembrane region" description="Helical" evidence="4">
    <location>
        <begin position="228"/>
        <end position="250"/>
    </location>
</feature>
<evidence type="ECO:0000313" key="6">
    <source>
        <dbReference type="EMBL" id="KDQ61330.1"/>
    </source>
</evidence>
<dbReference type="PANTHER" id="PTHR11360">
    <property type="entry name" value="MONOCARBOXYLATE TRANSPORTER"/>
    <property type="match status" value="1"/>
</dbReference>
<organism evidence="6 7">
    <name type="scientific">Jaapia argillacea MUCL 33604</name>
    <dbReference type="NCBI Taxonomy" id="933084"/>
    <lineage>
        <taxon>Eukaryota</taxon>
        <taxon>Fungi</taxon>
        <taxon>Dikarya</taxon>
        <taxon>Basidiomycota</taxon>
        <taxon>Agaricomycotina</taxon>
        <taxon>Agaricomycetes</taxon>
        <taxon>Agaricomycetidae</taxon>
        <taxon>Jaapiales</taxon>
        <taxon>Jaapiaceae</taxon>
        <taxon>Jaapia</taxon>
    </lineage>
</organism>
<accession>A0A067Q5A4</accession>
<dbReference type="SUPFAM" id="SSF103473">
    <property type="entry name" value="MFS general substrate transporter"/>
    <property type="match status" value="1"/>
</dbReference>
<dbReference type="GO" id="GO:0022857">
    <property type="term" value="F:transmembrane transporter activity"/>
    <property type="evidence" value="ECO:0007669"/>
    <property type="project" value="InterPro"/>
</dbReference>
<dbReference type="InterPro" id="IPR050327">
    <property type="entry name" value="Proton-linked_MCT"/>
</dbReference>
<name>A0A067Q5A4_9AGAM</name>
<feature type="transmembrane region" description="Helical" evidence="4">
    <location>
        <begin position="139"/>
        <end position="158"/>
    </location>
</feature>
<dbReference type="Gene3D" id="1.20.1250.20">
    <property type="entry name" value="MFS general substrate transporter like domains"/>
    <property type="match status" value="2"/>
</dbReference>
<dbReference type="InterPro" id="IPR036259">
    <property type="entry name" value="MFS_trans_sf"/>
</dbReference>
<feature type="transmembrane region" description="Helical" evidence="4">
    <location>
        <begin position="399"/>
        <end position="421"/>
    </location>
</feature>
<feature type="transmembrane region" description="Helical" evidence="4">
    <location>
        <begin position="362"/>
        <end position="387"/>
    </location>
</feature>
<keyword evidence="7" id="KW-1185">Reference proteome</keyword>
<feature type="region of interest" description="Disordered" evidence="3">
    <location>
        <begin position="1"/>
        <end position="59"/>
    </location>
</feature>
<dbReference type="PROSITE" id="PS50850">
    <property type="entry name" value="MFS"/>
    <property type="match status" value="1"/>
</dbReference>
<sequence>MAPTTTYAPSAAPSTTSTTIVDRDVEKSASNDRPVTADTDVPTKDEQITTQTVPAPGPPGDFPDGGWEAWSVVAGAWLTSFCTFGYINAYGVYQNYYQLHQLSNYTPSDISWIGSLQLGFIFWGGIFVGRLFDMGHLRWLLLFGSIWTVFSLMMVSLATTYWQIILAQGVALGLGLGVLFIPAVSTISHWFKYRRAAANGVLASGSSCGGIIFPIMLNKLANNPNIGFGWAVRATGFVVMGCLIAANLLLKTRLPKRKHGKFVDFGVFKDTTFAIYTAGAFFVLLGLYLPFFYLQSYALLKGIDQNLAFYSLTILNAASLFGRVVPNYLADGFGTLNILIPACFAASALIFVFLAVHTAAGLIVFAIFFGFFSGTYVSIIPAGTASLTKDMSTIGIRNGMSFFMVGWAALFGTPIAGAIVSHQGGETFWGAVVFSGVSALFGVGLLVWARERQVKVKGTWRV</sequence>
<comment type="subcellular location">
    <subcellularLocation>
        <location evidence="1">Membrane</location>
        <topology evidence="1">Multi-pass membrane protein</topology>
    </subcellularLocation>
</comment>
<feature type="transmembrane region" description="Helical" evidence="4">
    <location>
        <begin position="110"/>
        <end position="132"/>
    </location>
</feature>
<comment type="similarity">
    <text evidence="2">Belongs to the major facilitator superfamily. Monocarboxylate porter (TC 2.A.1.13) family.</text>
</comment>
<feature type="transmembrane region" description="Helical" evidence="4">
    <location>
        <begin position="427"/>
        <end position="449"/>
    </location>
</feature>
<dbReference type="EMBL" id="KL197712">
    <property type="protein sequence ID" value="KDQ61330.1"/>
    <property type="molecule type" value="Genomic_DNA"/>
</dbReference>
<evidence type="ECO:0000256" key="3">
    <source>
        <dbReference type="SAM" id="MobiDB-lite"/>
    </source>
</evidence>
<dbReference type="InParanoid" id="A0A067Q5A4"/>
<evidence type="ECO:0000259" key="5">
    <source>
        <dbReference type="PROSITE" id="PS50850"/>
    </source>
</evidence>
<dbReference type="CDD" id="cd17352">
    <property type="entry name" value="MFS_MCT_SLC16"/>
    <property type="match status" value="1"/>
</dbReference>
<dbReference type="InterPro" id="IPR020846">
    <property type="entry name" value="MFS_dom"/>
</dbReference>
<feature type="transmembrane region" description="Helical" evidence="4">
    <location>
        <begin position="164"/>
        <end position="184"/>
    </location>
</feature>
<feature type="domain" description="Major facilitator superfamily (MFS) profile" evidence="5">
    <location>
        <begin position="68"/>
        <end position="454"/>
    </location>
</feature>
<feature type="transmembrane region" description="Helical" evidence="4">
    <location>
        <begin position="338"/>
        <end position="356"/>
    </location>
</feature>